<evidence type="ECO:0000256" key="11">
    <source>
        <dbReference type="ARBA" id="ARBA00022989"/>
    </source>
</evidence>
<evidence type="ECO:0000256" key="10">
    <source>
        <dbReference type="ARBA" id="ARBA00022967"/>
    </source>
</evidence>
<protein>
    <recommendedName>
        <fullName evidence="14">Cd(2+)-exporting ATPase</fullName>
        <ecNumber evidence="14">7.2.2.21</ecNumber>
    </recommendedName>
</protein>
<keyword evidence="11 16" id="KW-1133">Transmembrane helix</keyword>
<keyword evidence="8" id="KW-0813">Transport</keyword>
<dbReference type="PRINTS" id="PR00119">
    <property type="entry name" value="CATATPASE"/>
</dbReference>
<feature type="transmembrane region" description="Helical" evidence="16">
    <location>
        <begin position="86"/>
        <end position="109"/>
    </location>
</feature>
<dbReference type="EMBL" id="DVLL01000006">
    <property type="protein sequence ID" value="HIT58379.1"/>
    <property type="molecule type" value="Genomic_DNA"/>
</dbReference>
<keyword evidence="8" id="KW-0187">Copper transport</keyword>
<feature type="transmembrane region" description="Helical" evidence="16">
    <location>
        <begin position="344"/>
        <end position="363"/>
    </location>
</feature>
<dbReference type="Gene3D" id="3.40.1110.10">
    <property type="entry name" value="Calcium-transporting ATPase, cytoplasmic domain N"/>
    <property type="match status" value="1"/>
</dbReference>
<feature type="transmembrane region" description="Helical" evidence="16">
    <location>
        <begin position="680"/>
        <end position="701"/>
    </location>
</feature>
<keyword evidence="4" id="KW-0104">Cadmium</keyword>
<dbReference type="GO" id="GO:0006825">
    <property type="term" value="P:copper ion transport"/>
    <property type="evidence" value="ECO:0007669"/>
    <property type="project" value="UniProtKB-KW"/>
</dbReference>
<dbReference type="InterPro" id="IPR023214">
    <property type="entry name" value="HAD_sf"/>
</dbReference>
<dbReference type="InterPro" id="IPR001757">
    <property type="entry name" value="P_typ_ATPase"/>
</dbReference>
<dbReference type="InterPro" id="IPR059000">
    <property type="entry name" value="ATPase_P-type_domA"/>
</dbReference>
<dbReference type="SUPFAM" id="SSF81665">
    <property type="entry name" value="Calcium ATPase, transmembrane domain M"/>
    <property type="match status" value="1"/>
</dbReference>
<evidence type="ECO:0000256" key="3">
    <source>
        <dbReference type="ARBA" id="ARBA00022475"/>
    </source>
</evidence>
<keyword evidence="3 16" id="KW-1003">Cell membrane</keyword>
<evidence type="ECO:0000256" key="9">
    <source>
        <dbReference type="ARBA" id="ARBA00022840"/>
    </source>
</evidence>
<comment type="catalytic activity">
    <reaction evidence="15">
        <text>Cd(2+)(in) + ATP + H2O = Cd(2+)(out) + ADP + phosphate + H(+)</text>
        <dbReference type="Rhea" id="RHEA:12132"/>
        <dbReference type="ChEBI" id="CHEBI:15377"/>
        <dbReference type="ChEBI" id="CHEBI:15378"/>
        <dbReference type="ChEBI" id="CHEBI:30616"/>
        <dbReference type="ChEBI" id="CHEBI:43474"/>
        <dbReference type="ChEBI" id="CHEBI:48775"/>
        <dbReference type="ChEBI" id="CHEBI:456216"/>
        <dbReference type="EC" id="7.2.2.21"/>
    </reaction>
</comment>
<comment type="similarity">
    <text evidence="2 16">Belongs to the cation transport ATPase (P-type) (TC 3.A.3) family. Type IB subfamily.</text>
</comment>
<dbReference type="FunFam" id="2.70.150.10:FF:000020">
    <property type="entry name" value="Copper-exporting P-type ATPase A"/>
    <property type="match status" value="1"/>
</dbReference>
<evidence type="ECO:0000256" key="1">
    <source>
        <dbReference type="ARBA" id="ARBA00004651"/>
    </source>
</evidence>
<dbReference type="Pfam" id="PF00702">
    <property type="entry name" value="Hydrolase"/>
    <property type="match status" value="1"/>
</dbReference>
<dbReference type="SUPFAM" id="SSF56784">
    <property type="entry name" value="HAD-like"/>
    <property type="match status" value="1"/>
</dbReference>
<evidence type="ECO:0000256" key="12">
    <source>
        <dbReference type="ARBA" id="ARBA00023008"/>
    </source>
</evidence>
<dbReference type="NCBIfam" id="TIGR01525">
    <property type="entry name" value="ATPase-IB_hvy"/>
    <property type="match status" value="1"/>
</dbReference>
<dbReference type="GO" id="GO:0016887">
    <property type="term" value="F:ATP hydrolysis activity"/>
    <property type="evidence" value="ECO:0007669"/>
    <property type="project" value="InterPro"/>
</dbReference>
<feature type="transmembrane region" description="Helical" evidence="16">
    <location>
        <begin position="185"/>
        <end position="207"/>
    </location>
</feature>
<evidence type="ECO:0000259" key="17">
    <source>
        <dbReference type="Pfam" id="PF00122"/>
    </source>
</evidence>
<dbReference type="InterPro" id="IPR027256">
    <property type="entry name" value="P-typ_ATPase_IB"/>
</dbReference>
<dbReference type="EC" id="7.2.2.21" evidence="14"/>
<evidence type="ECO:0000313" key="18">
    <source>
        <dbReference type="EMBL" id="HIT58379.1"/>
    </source>
</evidence>
<comment type="subcellular location">
    <subcellularLocation>
        <location evidence="1">Cell membrane</location>
        <topology evidence="1">Multi-pass membrane protein</topology>
    </subcellularLocation>
</comment>
<dbReference type="GO" id="GO:0008551">
    <property type="term" value="F:P-type cadmium transporter activity"/>
    <property type="evidence" value="ECO:0007669"/>
    <property type="project" value="UniProtKB-EC"/>
</dbReference>
<dbReference type="InterPro" id="IPR023299">
    <property type="entry name" value="ATPase_P-typ_cyto_dom_N"/>
</dbReference>
<reference evidence="18" key="1">
    <citation type="submission" date="2020-10" db="EMBL/GenBank/DDBJ databases">
        <authorList>
            <person name="Gilroy R."/>
        </authorList>
    </citation>
    <scope>NUCLEOTIDE SEQUENCE</scope>
    <source>
        <strain evidence="18">CHK33-4379</strain>
    </source>
</reference>
<keyword evidence="10" id="KW-1278">Translocase</keyword>
<sequence length="761" mass="81400">MIKTKMSLDGVIGEELLDECEQTLNGMPGVEAEIDRKTKLASISFDETKLSVSDICNEISRLSGVRVRPGDHIYREEKKKQKGLGVAGRTAAVLALSAVILLLRVLNLFDMGIPLVDGSPILRAMAEIFLFAFVAWFARKMFRDGVIAVLKLRPDTGSIAAIGSLAAVIFALYSTARIISGEPEYMSRIHLDACAIIVSVVMLCGLLREKSRGRTDEPVKKLSELFPKTATVIIDDSEVSVKLDEITVGDSVLVKPMESFPCDGVIEAGRTSVNEVLFTGEITPAVKTAGERVFAGTVNTSGFITIRAERVGKDTALSRMIRSVKSLSGTKQHTSEIVGRAEKIYSALLLLAAFIALGVTAAAGRGFEAASALFISILVIYCPCALGLVAPVVSVFASAKATQAGVVYKDIRSLERARLVNTVVMDMTGTITVGKLFVTDVLPFGTDEKEVIRLAASLENNSAHPAAEAILDYAAKNDIELTDAADIKAFAGYGITGRIDGTDVSVCGIDIAFREENEGYYSVCEPLVKDGKTVMAVMKNELPIGVIAMSDKLKPTSKSAVAKLNSMGLKTMILTGDNEIAARRTAQELEFSGYSANVLPGKKAEAILELKKKGNTVAMIGDSVNDSVALAASDISVAIGTGSPIAVSLGQIVLVRNDLRDMAAAIALSGVSSRIISENIFWTISFQAVLLTAATGILHALHVGVAYQALVAACILLSAVVIALNTSRISRLDLSRDDLYNRCREIALRREERKKNRTSRK</sequence>
<dbReference type="NCBIfam" id="TIGR01494">
    <property type="entry name" value="ATPase_P-type"/>
    <property type="match status" value="1"/>
</dbReference>
<evidence type="ECO:0000256" key="15">
    <source>
        <dbReference type="ARBA" id="ARBA00049338"/>
    </source>
</evidence>
<feature type="domain" description="P-type ATPase A" evidence="17">
    <location>
        <begin position="225"/>
        <end position="325"/>
    </location>
</feature>
<feature type="transmembrane region" description="Helical" evidence="16">
    <location>
        <begin position="707"/>
        <end position="726"/>
    </location>
</feature>
<evidence type="ECO:0000256" key="14">
    <source>
        <dbReference type="ARBA" id="ARBA00039103"/>
    </source>
</evidence>
<dbReference type="SUPFAM" id="SSF81653">
    <property type="entry name" value="Calcium ATPase, transduction domain A"/>
    <property type="match status" value="1"/>
</dbReference>
<dbReference type="Gene3D" id="2.70.150.10">
    <property type="entry name" value="Calcium-transporting ATPase, cytoplasmic transduction domain A"/>
    <property type="match status" value="1"/>
</dbReference>
<name>A0A9D1GS98_9FIRM</name>
<dbReference type="InterPro" id="IPR036412">
    <property type="entry name" value="HAD-like_sf"/>
</dbReference>
<organism evidence="18 19">
    <name type="scientific">Candidatus Faeciplasma pullistercoris</name>
    <dbReference type="NCBI Taxonomy" id="2840800"/>
    <lineage>
        <taxon>Bacteria</taxon>
        <taxon>Bacillati</taxon>
        <taxon>Bacillota</taxon>
        <taxon>Clostridia</taxon>
        <taxon>Eubacteriales</taxon>
        <taxon>Oscillospiraceae</taxon>
        <taxon>Oscillospiraceae incertae sedis</taxon>
        <taxon>Candidatus Faeciplasma</taxon>
    </lineage>
</organism>
<evidence type="ECO:0000256" key="6">
    <source>
        <dbReference type="ARBA" id="ARBA00022723"/>
    </source>
</evidence>
<proteinExistence type="inferred from homology"/>
<dbReference type="InterPro" id="IPR008250">
    <property type="entry name" value="ATPase_P-typ_transduc_dom_A_sf"/>
</dbReference>
<dbReference type="InterPro" id="IPR051014">
    <property type="entry name" value="Cation_Transport_ATPase_IB"/>
</dbReference>
<dbReference type="AlphaFoldDB" id="A0A9D1GS98"/>
<gene>
    <name evidence="18" type="ORF">IAC39_01450</name>
</gene>
<keyword evidence="7 16" id="KW-0547">Nucleotide-binding</keyword>
<keyword evidence="13 16" id="KW-0472">Membrane</keyword>
<dbReference type="Pfam" id="PF00122">
    <property type="entry name" value="E1-E2_ATPase"/>
    <property type="match status" value="1"/>
</dbReference>
<reference evidence="18" key="2">
    <citation type="journal article" date="2021" name="PeerJ">
        <title>Extensive microbial diversity within the chicken gut microbiome revealed by metagenomics and culture.</title>
        <authorList>
            <person name="Gilroy R."/>
            <person name="Ravi A."/>
            <person name="Getino M."/>
            <person name="Pursley I."/>
            <person name="Horton D.L."/>
            <person name="Alikhan N.F."/>
            <person name="Baker D."/>
            <person name="Gharbi K."/>
            <person name="Hall N."/>
            <person name="Watson M."/>
            <person name="Adriaenssens E.M."/>
            <person name="Foster-Nyarko E."/>
            <person name="Jarju S."/>
            <person name="Secka A."/>
            <person name="Antonio M."/>
            <person name="Oren A."/>
            <person name="Chaudhuri R.R."/>
            <person name="La Ragione R."/>
            <person name="Hildebrand F."/>
            <person name="Pallen M.J."/>
        </authorList>
    </citation>
    <scope>NUCLEOTIDE SEQUENCE</scope>
    <source>
        <strain evidence="18">CHK33-4379</strain>
    </source>
</reference>
<dbReference type="GO" id="GO:0005886">
    <property type="term" value="C:plasma membrane"/>
    <property type="evidence" value="ECO:0007669"/>
    <property type="project" value="UniProtKB-SubCell"/>
</dbReference>
<evidence type="ECO:0000313" key="19">
    <source>
        <dbReference type="Proteomes" id="UP000824136"/>
    </source>
</evidence>
<evidence type="ECO:0000256" key="5">
    <source>
        <dbReference type="ARBA" id="ARBA00022692"/>
    </source>
</evidence>
<feature type="transmembrane region" description="Helical" evidence="16">
    <location>
        <begin position="159"/>
        <end position="179"/>
    </location>
</feature>
<keyword evidence="5 16" id="KW-0812">Transmembrane</keyword>
<evidence type="ECO:0000256" key="4">
    <source>
        <dbReference type="ARBA" id="ARBA00022539"/>
    </source>
</evidence>
<evidence type="ECO:0000256" key="7">
    <source>
        <dbReference type="ARBA" id="ARBA00022741"/>
    </source>
</evidence>
<evidence type="ECO:0000256" key="13">
    <source>
        <dbReference type="ARBA" id="ARBA00023136"/>
    </source>
</evidence>
<evidence type="ECO:0000256" key="2">
    <source>
        <dbReference type="ARBA" id="ARBA00006024"/>
    </source>
</evidence>
<accession>A0A9D1GS98</accession>
<dbReference type="Proteomes" id="UP000824136">
    <property type="component" value="Unassembled WGS sequence"/>
</dbReference>
<keyword evidence="9 16" id="KW-0067">ATP-binding</keyword>
<evidence type="ECO:0000256" key="16">
    <source>
        <dbReference type="RuleBase" id="RU362081"/>
    </source>
</evidence>
<keyword evidence="8" id="KW-0406">Ion transport</keyword>
<feature type="transmembrane region" description="Helical" evidence="16">
    <location>
        <begin position="121"/>
        <end position="138"/>
    </location>
</feature>
<feature type="transmembrane region" description="Helical" evidence="16">
    <location>
        <begin position="369"/>
        <end position="393"/>
    </location>
</feature>
<dbReference type="PANTHER" id="PTHR48085">
    <property type="entry name" value="CADMIUM/ZINC-TRANSPORTING ATPASE HMA2-RELATED"/>
    <property type="match status" value="1"/>
</dbReference>
<dbReference type="PRINTS" id="PR00943">
    <property type="entry name" value="CUATPASE"/>
</dbReference>
<dbReference type="GO" id="GO:0046872">
    <property type="term" value="F:metal ion binding"/>
    <property type="evidence" value="ECO:0007669"/>
    <property type="project" value="UniProtKB-KW"/>
</dbReference>
<keyword evidence="6 16" id="KW-0479">Metal-binding</keyword>
<keyword evidence="12" id="KW-0186">Copper</keyword>
<evidence type="ECO:0000256" key="8">
    <source>
        <dbReference type="ARBA" id="ARBA00022796"/>
    </source>
</evidence>
<dbReference type="InterPro" id="IPR023298">
    <property type="entry name" value="ATPase_P-typ_TM_dom_sf"/>
</dbReference>
<dbReference type="Gene3D" id="3.40.50.1000">
    <property type="entry name" value="HAD superfamily/HAD-like"/>
    <property type="match status" value="1"/>
</dbReference>
<dbReference type="GO" id="GO:0005524">
    <property type="term" value="F:ATP binding"/>
    <property type="evidence" value="ECO:0007669"/>
    <property type="project" value="UniProtKB-UniRule"/>
</dbReference>
<comment type="caution">
    <text evidence="18">The sequence shown here is derived from an EMBL/GenBank/DDBJ whole genome shotgun (WGS) entry which is preliminary data.</text>
</comment>